<protein>
    <submittedName>
        <fullName evidence="1">Putative pyrophosphatase</fullName>
    </submittedName>
</protein>
<proteinExistence type="predicted"/>
<keyword evidence="2" id="KW-1185">Reference proteome</keyword>
<evidence type="ECO:0000313" key="1">
    <source>
        <dbReference type="EMBL" id="KWX02273.1"/>
    </source>
</evidence>
<dbReference type="AlphaFoldDB" id="A0A132MWQ7"/>
<gene>
    <name evidence="1" type="ORF">LI90_3316</name>
</gene>
<dbReference type="EMBL" id="LAXD01000001">
    <property type="protein sequence ID" value="KWX02273.1"/>
    <property type="molecule type" value="Genomic_DNA"/>
</dbReference>
<name>A0A132MWQ7_9ACTN</name>
<accession>A0A132MWQ7</accession>
<comment type="caution">
    <text evidence="1">The sequence shown here is derived from an EMBL/GenBank/DDBJ whole genome shotgun (WGS) entry which is preliminary data.</text>
</comment>
<evidence type="ECO:0000313" key="2">
    <source>
        <dbReference type="Proteomes" id="UP000070188"/>
    </source>
</evidence>
<dbReference type="Proteomes" id="UP000070188">
    <property type="component" value="Unassembled WGS sequence"/>
</dbReference>
<dbReference type="OrthoDB" id="5953925at2"/>
<dbReference type="RefSeq" id="WP_066889191.1">
    <property type="nucleotide sequence ID" value="NZ_CP171739.1"/>
</dbReference>
<sequence length="62" mass="7393">MDEVAHRNLVKTRERWLHPAPGATTTVGLFDENFPPHEQLPRTFEIHFRLVEEEWAPRVAMW</sequence>
<organism evidence="1 2">
    <name type="scientific">Carbonactinospora thermoautotrophica</name>
    <dbReference type="NCBI Taxonomy" id="1469144"/>
    <lineage>
        <taxon>Bacteria</taxon>
        <taxon>Bacillati</taxon>
        <taxon>Actinomycetota</taxon>
        <taxon>Actinomycetes</taxon>
        <taxon>Kitasatosporales</taxon>
        <taxon>Carbonactinosporaceae</taxon>
        <taxon>Carbonactinospora</taxon>
    </lineage>
</organism>
<reference evidence="2" key="1">
    <citation type="submission" date="2015-04" db="EMBL/GenBank/DDBJ databases">
        <title>Physiological reanalysis, assessment of diazotrophy, and genome sequences of multiple isolates of Streptomyces thermoautotrophicus.</title>
        <authorList>
            <person name="MacKellar D.C."/>
            <person name="Lieber L."/>
            <person name="Norman J."/>
            <person name="Bolger A."/>
            <person name="Tobin C."/>
            <person name="Murray J.W."/>
            <person name="Chang R."/>
            <person name="Ford T."/>
            <person name="Nguyen P.Q."/>
            <person name="Woodward J."/>
            <person name="Permingeat H."/>
            <person name="Joshi N.S."/>
            <person name="Silver P.A."/>
            <person name="Usadel B."/>
            <person name="Rutherford A.W."/>
            <person name="Friesen M."/>
            <person name="Prell J."/>
        </authorList>
    </citation>
    <scope>NUCLEOTIDE SEQUENCE [LARGE SCALE GENOMIC DNA]</scope>
    <source>
        <strain evidence="2">H1</strain>
    </source>
</reference>